<evidence type="ECO:0000313" key="2">
    <source>
        <dbReference type="Proteomes" id="UP000176614"/>
    </source>
</evidence>
<reference evidence="1 2" key="1">
    <citation type="journal article" date="2016" name="Nat. Commun.">
        <title>Thousands of microbial genomes shed light on interconnected biogeochemical processes in an aquifer system.</title>
        <authorList>
            <person name="Anantharaman K."/>
            <person name="Brown C.T."/>
            <person name="Hug L.A."/>
            <person name="Sharon I."/>
            <person name="Castelle C.J."/>
            <person name="Probst A.J."/>
            <person name="Thomas B.C."/>
            <person name="Singh A."/>
            <person name="Wilkins M.J."/>
            <person name="Karaoz U."/>
            <person name="Brodie E.L."/>
            <person name="Williams K.H."/>
            <person name="Hubbard S.S."/>
            <person name="Banfield J.F."/>
        </authorList>
    </citation>
    <scope>NUCLEOTIDE SEQUENCE [LARGE SCALE GENOMIC DNA]</scope>
</reference>
<organism evidence="1 2">
    <name type="scientific">candidate division WWE3 bacterium RIFOXYA2_FULL_46_9</name>
    <dbReference type="NCBI Taxonomy" id="1802636"/>
    <lineage>
        <taxon>Bacteria</taxon>
        <taxon>Katanobacteria</taxon>
    </lineage>
</organism>
<dbReference type="EMBL" id="MEVT01000005">
    <property type="protein sequence ID" value="OGC63588.1"/>
    <property type="molecule type" value="Genomic_DNA"/>
</dbReference>
<dbReference type="Proteomes" id="UP000176614">
    <property type="component" value="Unassembled WGS sequence"/>
</dbReference>
<accession>A0A1F4W2U0</accession>
<dbReference type="AlphaFoldDB" id="A0A1F4W2U0"/>
<evidence type="ECO:0000313" key="1">
    <source>
        <dbReference type="EMBL" id="OGC63588.1"/>
    </source>
</evidence>
<comment type="caution">
    <text evidence="1">The sequence shown here is derived from an EMBL/GenBank/DDBJ whole genome shotgun (WGS) entry which is preliminary data.</text>
</comment>
<proteinExistence type="predicted"/>
<gene>
    <name evidence="1" type="ORF">A2264_04430</name>
</gene>
<name>A0A1F4W2U0_UNCKA</name>
<sequence length="200" mass="22940">MFIIWNFTFRSLILAEQRRISKFRTNTLQVAKQCADWYYTNEYIDKGGSMPFEYLVILSRVLRSKGLDAKISGEGVHVKLPDGIFLDFEGLCPIGDRRSMAFWESDVSRLRPIDVRHLQEITCLSSLTDEPRLVDFGIVLQTLSRLPLVSVWMYRNYGSPYPVAIAEVELNGFNIFLGQMVGESPSHHLDLRPVLKINVP</sequence>
<protein>
    <submittedName>
        <fullName evidence="1">Uncharacterized protein</fullName>
    </submittedName>
</protein>